<name>A0A820QB44_9BILA</name>
<organism evidence="2 3">
    <name type="scientific">Adineta steineri</name>
    <dbReference type="NCBI Taxonomy" id="433720"/>
    <lineage>
        <taxon>Eukaryota</taxon>
        <taxon>Metazoa</taxon>
        <taxon>Spiralia</taxon>
        <taxon>Gnathifera</taxon>
        <taxon>Rotifera</taxon>
        <taxon>Eurotatoria</taxon>
        <taxon>Bdelloidea</taxon>
        <taxon>Adinetida</taxon>
        <taxon>Adinetidae</taxon>
        <taxon>Adineta</taxon>
    </lineage>
</organism>
<feature type="region of interest" description="Disordered" evidence="1">
    <location>
        <begin position="24"/>
        <end position="55"/>
    </location>
</feature>
<reference evidence="2" key="1">
    <citation type="submission" date="2021-02" db="EMBL/GenBank/DDBJ databases">
        <authorList>
            <person name="Nowell W R."/>
        </authorList>
    </citation>
    <scope>NUCLEOTIDE SEQUENCE</scope>
</reference>
<proteinExistence type="predicted"/>
<evidence type="ECO:0000256" key="1">
    <source>
        <dbReference type="SAM" id="MobiDB-lite"/>
    </source>
</evidence>
<dbReference type="Proteomes" id="UP000663868">
    <property type="component" value="Unassembled WGS sequence"/>
</dbReference>
<sequence length="55" mass="6576">VSGYYTEICQHILDEFNKIKKRYEENDTSSQNQSDNKRHPKQKCRQSRRDSDSAL</sequence>
<accession>A0A820QB44</accession>
<evidence type="ECO:0000313" key="2">
    <source>
        <dbReference type="EMBL" id="CAF4418783.1"/>
    </source>
</evidence>
<evidence type="ECO:0000313" key="3">
    <source>
        <dbReference type="Proteomes" id="UP000663868"/>
    </source>
</evidence>
<dbReference type="EMBL" id="CAJOBB010026837">
    <property type="protein sequence ID" value="CAF4418783.1"/>
    <property type="molecule type" value="Genomic_DNA"/>
</dbReference>
<gene>
    <name evidence="2" type="ORF">KXQ929_LOCUS52052</name>
</gene>
<dbReference type="AlphaFoldDB" id="A0A820QB44"/>
<comment type="caution">
    <text evidence="2">The sequence shown here is derived from an EMBL/GenBank/DDBJ whole genome shotgun (WGS) entry which is preliminary data.</text>
</comment>
<feature type="non-terminal residue" evidence="2">
    <location>
        <position position="1"/>
    </location>
</feature>
<protein>
    <submittedName>
        <fullName evidence="2">Uncharacterized protein</fullName>
    </submittedName>
</protein>